<dbReference type="PANTHER" id="PTHR46116">
    <property type="entry name" value="(E3-INDEPENDENT) E2 UBIQUITIN-CONJUGATING ENZYME"/>
    <property type="match status" value="1"/>
</dbReference>
<evidence type="ECO:0000259" key="3">
    <source>
        <dbReference type="PROSITE" id="PS50127"/>
    </source>
</evidence>
<accession>A0A067NW50</accession>
<dbReference type="InterPro" id="IPR016135">
    <property type="entry name" value="UBQ-conjugating_enzyme/RWD"/>
</dbReference>
<sequence>MHLRTTGNGRVRFNPNLYSSGKVCLSLLGTWHGGPNEGWAPYKSTLLQVLVSIQSMILIDLPWYNEPGRGKANAKCQASIDYNKELANSTTVWAILDWLRDEHRNGIWADVIVSHFTIRSAQTRAQ</sequence>
<dbReference type="InParanoid" id="A0A067NW50"/>
<dbReference type="SUPFAM" id="SSF54495">
    <property type="entry name" value="UBC-like"/>
    <property type="match status" value="1"/>
</dbReference>
<keyword evidence="2" id="KW-0833">Ubl conjugation pathway</keyword>
<proteinExistence type="predicted"/>
<dbReference type="OrthoDB" id="47801at2759"/>
<evidence type="ECO:0000256" key="2">
    <source>
        <dbReference type="ARBA" id="ARBA00022786"/>
    </source>
</evidence>
<dbReference type="PROSITE" id="PS50127">
    <property type="entry name" value="UBC_2"/>
    <property type="match status" value="1"/>
</dbReference>
<dbReference type="InterPro" id="IPR000608">
    <property type="entry name" value="UBC"/>
</dbReference>
<dbReference type="EMBL" id="KL198006">
    <property type="protein sequence ID" value="KDQ31240.1"/>
    <property type="molecule type" value="Genomic_DNA"/>
</dbReference>
<evidence type="ECO:0000313" key="4">
    <source>
        <dbReference type="EMBL" id="KDQ31240.1"/>
    </source>
</evidence>
<dbReference type="AlphaFoldDB" id="A0A067NW50"/>
<dbReference type="Proteomes" id="UP000027073">
    <property type="component" value="Unassembled WGS sequence"/>
</dbReference>
<dbReference type="STRING" id="1137138.A0A067NW50"/>
<organism evidence="4 5">
    <name type="scientific">Pleurotus ostreatus (strain PC15)</name>
    <name type="common">Oyster mushroom</name>
    <dbReference type="NCBI Taxonomy" id="1137138"/>
    <lineage>
        <taxon>Eukaryota</taxon>
        <taxon>Fungi</taxon>
        <taxon>Dikarya</taxon>
        <taxon>Basidiomycota</taxon>
        <taxon>Agaricomycotina</taxon>
        <taxon>Agaricomycetes</taxon>
        <taxon>Agaricomycetidae</taxon>
        <taxon>Agaricales</taxon>
        <taxon>Pleurotineae</taxon>
        <taxon>Pleurotaceae</taxon>
        <taxon>Pleurotus</taxon>
    </lineage>
</organism>
<dbReference type="PANTHER" id="PTHR46116:SF39">
    <property type="entry name" value="BACULOVIRAL IAP REPEAT-CONTAINING PROTEIN 6"/>
    <property type="match status" value="1"/>
</dbReference>
<name>A0A067NW50_PLEO1</name>
<dbReference type="Gene3D" id="3.10.110.10">
    <property type="entry name" value="Ubiquitin Conjugating Enzyme"/>
    <property type="match status" value="1"/>
</dbReference>
<evidence type="ECO:0000256" key="1">
    <source>
        <dbReference type="ARBA" id="ARBA00022679"/>
    </source>
</evidence>
<dbReference type="VEuPathDB" id="FungiDB:PLEOSDRAFT_1070457"/>
<reference evidence="5" key="1">
    <citation type="journal article" date="2014" name="Proc. Natl. Acad. Sci. U.S.A.">
        <title>Extensive sampling of basidiomycete genomes demonstrates inadequacy of the white-rot/brown-rot paradigm for wood decay fungi.</title>
        <authorList>
            <person name="Riley R."/>
            <person name="Salamov A.A."/>
            <person name="Brown D.W."/>
            <person name="Nagy L.G."/>
            <person name="Floudas D."/>
            <person name="Held B.W."/>
            <person name="Levasseur A."/>
            <person name="Lombard V."/>
            <person name="Morin E."/>
            <person name="Otillar R."/>
            <person name="Lindquist E.A."/>
            <person name="Sun H."/>
            <person name="LaButti K.M."/>
            <person name="Schmutz J."/>
            <person name="Jabbour D."/>
            <person name="Luo H."/>
            <person name="Baker S.E."/>
            <person name="Pisabarro A.G."/>
            <person name="Walton J.D."/>
            <person name="Blanchette R.A."/>
            <person name="Henrissat B."/>
            <person name="Martin F."/>
            <person name="Cullen D."/>
            <person name="Hibbett D.S."/>
            <person name="Grigoriev I.V."/>
        </authorList>
    </citation>
    <scope>NUCLEOTIDE SEQUENCE [LARGE SCALE GENOMIC DNA]</scope>
    <source>
        <strain evidence="5">PC15</strain>
    </source>
</reference>
<dbReference type="GO" id="GO:0016740">
    <property type="term" value="F:transferase activity"/>
    <property type="evidence" value="ECO:0007669"/>
    <property type="project" value="UniProtKB-KW"/>
</dbReference>
<evidence type="ECO:0000313" key="5">
    <source>
        <dbReference type="Proteomes" id="UP000027073"/>
    </source>
</evidence>
<dbReference type="Pfam" id="PF00179">
    <property type="entry name" value="UQ_con"/>
    <property type="match status" value="1"/>
</dbReference>
<feature type="domain" description="UBC core" evidence="3">
    <location>
        <begin position="1"/>
        <end position="104"/>
    </location>
</feature>
<protein>
    <recommendedName>
        <fullName evidence="3">UBC core domain-containing protein</fullName>
    </recommendedName>
</protein>
<keyword evidence="1" id="KW-0808">Transferase</keyword>
<gene>
    <name evidence="4" type="ORF">PLEOSDRAFT_1070457</name>
</gene>
<dbReference type="HOGENOM" id="CLU_025097_4_1_1"/>